<protein>
    <submittedName>
        <fullName evidence="5">AraC family transcriptional regulator</fullName>
    </submittedName>
</protein>
<proteinExistence type="predicted"/>
<name>A0A3A1U2Z8_9MICO</name>
<sequence length="311" mass="33960">MQDRSEIRIEASGRRPEDAIAALPGLYGGTRWSAAGDEYEFRYTAVGDDALTLRTSRMRGSITGDIPVGDDVVVQWLVSGSGRVDPTGEDIRLAPNVPLLFPADRAFVFDYRDYDQRLVHLSRAAIAGLAAERGLTAALRFDHAAVPAESATALWFDTVAMAARTVRRGPVNDLLWHELTRMTTAAFLELYPPLAEPDDPLLQPGAGAVRQAVEHIRRSIDLPLTPSEIAAVVGISPRALQAGFQRFLGTSPAAYIRSVRMEAAHAELAAGDPARTTVAAVARRWGFAHLGRFSAQYRERYGRNPSETLRN</sequence>
<dbReference type="Proteomes" id="UP000265742">
    <property type="component" value="Unassembled WGS sequence"/>
</dbReference>
<dbReference type="PANTHER" id="PTHR46796">
    <property type="entry name" value="HTH-TYPE TRANSCRIPTIONAL ACTIVATOR RHAS-RELATED"/>
    <property type="match status" value="1"/>
</dbReference>
<dbReference type="SUPFAM" id="SSF46689">
    <property type="entry name" value="Homeodomain-like"/>
    <property type="match status" value="2"/>
</dbReference>
<evidence type="ECO:0000313" key="6">
    <source>
        <dbReference type="Proteomes" id="UP000265742"/>
    </source>
</evidence>
<dbReference type="PANTHER" id="PTHR46796:SF12">
    <property type="entry name" value="HTH-TYPE DNA-BINDING TRANSCRIPTIONAL ACTIVATOR EUTR"/>
    <property type="match status" value="1"/>
</dbReference>
<dbReference type="OrthoDB" id="5464689at2"/>
<gene>
    <name evidence="5" type="ORF">D1781_04500</name>
</gene>
<keyword evidence="2" id="KW-0238">DNA-binding</keyword>
<evidence type="ECO:0000256" key="3">
    <source>
        <dbReference type="ARBA" id="ARBA00023163"/>
    </source>
</evidence>
<dbReference type="PROSITE" id="PS01124">
    <property type="entry name" value="HTH_ARAC_FAMILY_2"/>
    <property type="match status" value="1"/>
</dbReference>
<keyword evidence="3" id="KW-0804">Transcription</keyword>
<evidence type="ECO:0000259" key="4">
    <source>
        <dbReference type="PROSITE" id="PS01124"/>
    </source>
</evidence>
<dbReference type="Pfam" id="PF12833">
    <property type="entry name" value="HTH_18"/>
    <property type="match status" value="1"/>
</dbReference>
<comment type="caution">
    <text evidence="5">The sequence shown here is derived from an EMBL/GenBank/DDBJ whole genome shotgun (WGS) entry which is preliminary data.</text>
</comment>
<dbReference type="InterPro" id="IPR050204">
    <property type="entry name" value="AraC_XylS_family_regulators"/>
</dbReference>
<dbReference type="GO" id="GO:0003700">
    <property type="term" value="F:DNA-binding transcription factor activity"/>
    <property type="evidence" value="ECO:0007669"/>
    <property type="project" value="InterPro"/>
</dbReference>
<evidence type="ECO:0000256" key="1">
    <source>
        <dbReference type="ARBA" id="ARBA00023015"/>
    </source>
</evidence>
<dbReference type="Pfam" id="PF14525">
    <property type="entry name" value="AraC_binding_2"/>
    <property type="match status" value="1"/>
</dbReference>
<dbReference type="InterPro" id="IPR009057">
    <property type="entry name" value="Homeodomain-like_sf"/>
</dbReference>
<dbReference type="InterPro" id="IPR018062">
    <property type="entry name" value="HTH_AraC-typ_CS"/>
</dbReference>
<organism evidence="5 6">
    <name type="scientific">Amnibacterium setariae</name>
    <dbReference type="NCBI Taxonomy" id="2306585"/>
    <lineage>
        <taxon>Bacteria</taxon>
        <taxon>Bacillati</taxon>
        <taxon>Actinomycetota</taxon>
        <taxon>Actinomycetes</taxon>
        <taxon>Micrococcales</taxon>
        <taxon>Microbacteriaceae</taxon>
        <taxon>Amnibacterium</taxon>
    </lineage>
</organism>
<dbReference type="EMBL" id="QXTG01000001">
    <property type="protein sequence ID" value="RIX30680.1"/>
    <property type="molecule type" value="Genomic_DNA"/>
</dbReference>
<dbReference type="InterPro" id="IPR035418">
    <property type="entry name" value="AraC-bd_2"/>
</dbReference>
<dbReference type="Gene3D" id="1.10.10.60">
    <property type="entry name" value="Homeodomain-like"/>
    <property type="match status" value="1"/>
</dbReference>
<dbReference type="AlphaFoldDB" id="A0A3A1U2Z8"/>
<dbReference type="RefSeq" id="WP_119481041.1">
    <property type="nucleotide sequence ID" value="NZ_QXTG01000001.1"/>
</dbReference>
<evidence type="ECO:0000256" key="2">
    <source>
        <dbReference type="ARBA" id="ARBA00023125"/>
    </source>
</evidence>
<dbReference type="InterPro" id="IPR018060">
    <property type="entry name" value="HTH_AraC"/>
</dbReference>
<dbReference type="GO" id="GO:0043565">
    <property type="term" value="F:sequence-specific DNA binding"/>
    <property type="evidence" value="ECO:0007669"/>
    <property type="project" value="InterPro"/>
</dbReference>
<dbReference type="SMART" id="SM00342">
    <property type="entry name" value="HTH_ARAC"/>
    <property type="match status" value="1"/>
</dbReference>
<evidence type="ECO:0000313" key="5">
    <source>
        <dbReference type="EMBL" id="RIX30680.1"/>
    </source>
</evidence>
<reference evidence="6" key="1">
    <citation type="submission" date="2018-09" db="EMBL/GenBank/DDBJ databases">
        <authorList>
            <person name="Kim I."/>
        </authorList>
    </citation>
    <scope>NUCLEOTIDE SEQUENCE [LARGE SCALE GENOMIC DNA]</scope>
    <source>
        <strain evidence="6">DD4a</strain>
    </source>
</reference>
<feature type="domain" description="HTH araC/xylS-type" evidence="4">
    <location>
        <begin position="210"/>
        <end position="311"/>
    </location>
</feature>
<keyword evidence="1" id="KW-0805">Transcription regulation</keyword>
<dbReference type="PROSITE" id="PS00041">
    <property type="entry name" value="HTH_ARAC_FAMILY_1"/>
    <property type="match status" value="1"/>
</dbReference>
<keyword evidence="6" id="KW-1185">Reference proteome</keyword>
<accession>A0A3A1U2Z8</accession>